<dbReference type="RefSeq" id="WP_236985569.1">
    <property type="nucleotide sequence ID" value="NZ_AP023086.1"/>
</dbReference>
<evidence type="ECO:0000313" key="8">
    <source>
        <dbReference type="Proteomes" id="UP001320119"/>
    </source>
</evidence>
<evidence type="ECO:0000256" key="4">
    <source>
        <dbReference type="PIRSR" id="PIRSR000303-1"/>
    </source>
</evidence>
<dbReference type="PANTHER" id="PTHR11592">
    <property type="entry name" value="GLUTATHIONE PEROXIDASE"/>
    <property type="match status" value="1"/>
</dbReference>
<reference evidence="7 8" key="1">
    <citation type="journal article" date="2022" name="IScience">
        <title>An ultrasensitive nanofiber-based assay for enzymatic hydrolysis and deep-sea microbial degradation of cellulose.</title>
        <authorList>
            <person name="Tsudome M."/>
            <person name="Tachioka M."/>
            <person name="Miyazaki M."/>
            <person name="Uchimura K."/>
            <person name="Tsuda M."/>
            <person name="Takaki Y."/>
            <person name="Deguchi S."/>
        </authorList>
    </citation>
    <scope>NUCLEOTIDE SEQUENCE [LARGE SCALE GENOMIC DNA]</scope>
    <source>
        <strain evidence="7 8">GE09</strain>
    </source>
</reference>
<keyword evidence="3 5" id="KW-0560">Oxidoreductase</keyword>
<evidence type="ECO:0000313" key="7">
    <source>
        <dbReference type="EMBL" id="BCD96062.1"/>
    </source>
</evidence>
<keyword evidence="6" id="KW-0732">Signal</keyword>
<dbReference type="KEGG" id="marq:MARGE09_P0261"/>
<dbReference type="AlphaFoldDB" id="A0AAN2BIL8"/>
<dbReference type="Proteomes" id="UP001320119">
    <property type="component" value="Chromosome"/>
</dbReference>
<feature type="signal peptide" evidence="6">
    <location>
        <begin position="1"/>
        <end position="20"/>
    </location>
</feature>
<evidence type="ECO:0000256" key="6">
    <source>
        <dbReference type="SAM" id="SignalP"/>
    </source>
</evidence>
<comment type="similarity">
    <text evidence="1 5">Belongs to the glutathione peroxidase family.</text>
</comment>
<gene>
    <name evidence="7" type="ORF">MARGE09_P0261</name>
</gene>
<dbReference type="Gene3D" id="3.40.30.10">
    <property type="entry name" value="Glutaredoxin"/>
    <property type="match status" value="1"/>
</dbReference>
<dbReference type="CDD" id="cd00340">
    <property type="entry name" value="GSH_Peroxidase"/>
    <property type="match status" value="1"/>
</dbReference>
<dbReference type="InterPro" id="IPR000889">
    <property type="entry name" value="Glutathione_peroxidase"/>
</dbReference>
<dbReference type="SUPFAM" id="SSF52833">
    <property type="entry name" value="Thioredoxin-like"/>
    <property type="match status" value="1"/>
</dbReference>
<keyword evidence="8" id="KW-1185">Reference proteome</keyword>
<evidence type="ECO:0000256" key="3">
    <source>
        <dbReference type="ARBA" id="ARBA00023002"/>
    </source>
</evidence>
<dbReference type="InterPro" id="IPR036249">
    <property type="entry name" value="Thioredoxin-like_sf"/>
</dbReference>
<evidence type="ECO:0000256" key="5">
    <source>
        <dbReference type="RuleBase" id="RU000499"/>
    </source>
</evidence>
<dbReference type="GO" id="GO:0034599">
    <property type="term" value="P:cellular response to oxidative stress"/>
    <property type="evidence" value="ECO:0007669"/>
    <property type="project" value="TreeGrafter"/>
</dbReference>
<dbReference type="PANTHER" id="PTHR11592:SF44">
    <property type="entry name" value="GLUTATHIONE PEROXIDASE"/>
    <property type="match status" value="1"/>
</dbReference>
<protein>
    <recommendedName>
        <fullName evidence="5">Glutathione peroxidase</fullName>
    </recommendedName>
</protein>
<dbReference type="Pfam" id="PF00255">
    <property type="entry name" value="GSHPx"/>
    <property type="match status" value="1"/>
</dbReference>
<keyword evidence="2 5" id="KW-0575">Peroxidase</keyword>
<name>A0AAN2BIL8_9GAMM</name>
<sequence length="180" mass="19881">MRNKITALIALFAITATAGASECPEAFDQSLRKLHSKENANLCELHKEGKATLIVNTASHCGFTKQFAGLEELHKQYGEKGLVVIGFPSADFKQEEKSEEGTARVCYENYGVTFVMFEHTAVKGEAANPAFKYLAAKTQKPSWNFNKYLIDSQGNVTHYGSMTSPMDSKLEKAVQQSLSF</sequence>
<evidence type="ECO:0000256" key="2">
    <source>
        <dbReference type="ARBA" id="ARBA00022559"/>
    </source>
</evidence>
<dbReference type="PROSITE" id="PS51355">
    <property type="entry name" value="GLUTATHIONE_PEROXID_3"/>
    <property type="match status" value="1"/>
</dbReference>
<dbReference type="GO" id="GO:0004601">
    <property type="term" value="F:peroxidase activity"/>
    <property type="evidence" value="ECO:0007669"/>
    <property type="project" value="UniProtKB-KW"/>
</dbReference>
<dbReference type="PRINTS" id="PR01011">
    <property type="entry name" value="GLUTPROXDASE"/>
</dbReference>
<proteinExistence type="inferred from homology"/>
<dbReference type="EMBL" id="AP023086">
    <property type="protein sequence ID" value="BCD96062.1"/>
    <property type="molecule type" value="Genomic_DNA"/>
</dbReference>
<dbReference type="PIRSF" id="PIRSF000303">
    <property type="entry name" value="Glutathion_perox"/>
    <property type="match status" value="1"/>
</dbReference>
<feature type="active site" evidence="4">
    <location>
        <position position="61"/>
    </location>
</feature>
<feature type="chain" id="PRO_5042852911" description="Glutathione peroxidase" evidence="6">
    <location>
        <begin position="21"/>
        <end position="180"/>
    </location>
</feature>
<accession>A0AAN2BIL8</accession>
<organism evidence="7 8">
    <name type="scientific">Marinagarivorans cellulosilyticus</name>
    <dbReference type="NCBI Taxonomy" id="2721545"/>
    <lineage>
        <taxon>Bacteria</taxon>
        <taxon>Pseudomonadati</taxon>
        <taxon>Pseudomonadota</taxon>
        <taxon>Gammaproteobacteria</taxon>
        <taxon>Cellvibrionales</taxon>
        <taxon>Cellvibrionaceae</taxon>
        <taxon>Marinagarivorans</taxon>
    </lineage>
</organism>
<evidence type="ECO:0000256" key="1">
    <source>
        <dbReference type="ARBA" id="ARBA00006926"/>
    </source>
</evidence>